<dbReference type="KEGG" id="rci:RCIX1130"/>
<dbReference type="FunFam" id="1.10.8.60:FF:000057">
    <property type="entry name" value="AAA family ATPase, CDC48 subfamily"/>
    <property type="match status" value="1"/>
</dbReference>
<evidence type="ECO:0000313" key="8">
    <source>
        <dbReference type="EMBL" id="CAJ36438.1"/>
    </source>
</evidence>
<dbReference type="InterPro" id="IPR041569">
    <property type="entry name" value="AAA_lid_3"/>
</dbReference>
<dbReference type="SUPFAM" id="SSF52540">
    <property type="entry name" value="P-loop containing nucleoside triphosphate hydrolases"/>
    <property type="match status" value="2"/>
</dbReference>
<sequence length="758" mass="84422">MQKEEKAKLRLKVAEADKREVGRGIARINERHIKEIGVSYGDIIQITGRRTTSAIVGSAFPSDMHLDIIRVDGIVRHNAGTTLGDYVEISRARWNEARKVVLTPVQKGIRIYASPDSLQASFLNRPVSQGDIVSTSTYNPPSQSFNSNLMFEEFFRDFFSNPSLGLGEVKLAVASTVPAGIVKITEVTEIQLMPEATEISRTEVPEVTYEDLGGIRDAIQKIREMIELPLKYPELFNRLGIDPPKGVLILGPPGTGKTLLAKAVANESDAYFTSINGPEIMSKYYGESEQHLRDVFKEAENNAPAIIFIDELDSIATKRAEVTGEVERRVVAQLLSLMDGLKSRKNVIVIGATNRPEAIDNALRRPGRFDREIELRVPDKAGRKEILQIHTRSMPLTPDVDLDELSDRTYGFVGADIAALCKESAMNVLRRVLPNIDMKEQSLPVQVLDKLRVTRQDFEEALRIVQPSALREIMIEVPNVTWGDIGGLESVKMLLREAVEWPLRYADSFRRIGVEAPKGVLLYGPPGTGKTLLAKAIANESQANFITAKGSDLLSKWYGESEKHISEVFKKARQVSPAVVFLDELDALAPVRGGASGEPRVTERIVNQLLSELDGLEELRGVVVIGATNRPDIIDPALLRPGRFDEIILVPVPDRGARREIFKVHMRRMPVAPDVKLEELVDRTDMYTGADIAYLCKKAGRLALREDLKATVVRKKHFMEALKTTEPSVTDEAMRFYQNVGGELKRKGSKEIEKSMYL</sequence>
<gene>
    <name evidence="8" type="primary">cdc48-3</name>
    <name evidence="8" type="ORF">RCIX1130</name>
</gene>
<dbReference type="PANTHER" id="PTHR23077">
    <property type="entry name" value="AAA-FAMILY ATPASE"/>
    <property type="match status" value="1"/>
</dbReference>
<protein>
    <submittedName>
        <fullName evidence="8">Cell division cycle protein 48</fullName>
    </submittedName>
</protein>
<comment type="similarity">
    <text evidence="1">Belongs to the AAA ATPase family. CDC48 subfamily.</text>
</comment>
<dbReference type="InterPro" id="IPR050168">
    <property type="entry name" value="AAA_ATPase_domain"/>
</dbReference>
<dbReference type="AlphaFoldDB" id="Q0W5A5"/>
<dbReference type="Pfam" id="PF17862">
    <property type="entry name" value="AAA_lid_3"/>
    <property type="match status" value="2"/>
</dbReference>
<keyword evidence="8" id="KW-0132">Cell division</keyword>
<dbReference type="Pfam" id="PF02359">
    <property type="entry name" value="CDC48_N"/>
    <property type="match status" value="1"/>
</dbReference>
<dbReference type="PATRIC" id="fig|351160.9.peg.1800"/>
<dbReference type="Gene3D" id="2.40.40.20">
    <property type="match status" value="1"/>
</dbReference>
<dbReference type="InterPro" id="IPR004201">
    <property type="entry name" value="Cdc48_dom2"/>
</dbReference>
<evidence type="ECO:0000256" key="4">
    <source>
        <dbReference type="ARBA" id="ARBA00022840"/>
    </source>
</evidence>
<dbReference type="FunFam" id="3.40.50.300:FF:000012">
    <property type="entry name" value="Transitional endoplasmic reticulum ATPase"/>
    <property type="match status" value="1"/>
</dbReference>
<feature type="domain" description="AAA+ ATPase" evidence="5">
    <location>
        <begin position="516"/>
        <end position="654"/>
    </location>
</feature>
<evidence type="ECO:0000256" key="1">
    <source>
        <dbReference type="ARBA" id="ARBA00009833"/>
    </source>
</evidence>
<dbReference type="EMBL" id="AM114193">
    <property type="protein sequence ID" value="CAJ36438.1"/>
    <property type="molecule type" value="Genomic_DNA"/>
</dbReference>
<evidence type="ECO:0000259" key="6">
    <source>
        <dbReference type="SMART" id="SM01072"/>
    </source>
</evidence>
<dbReference type="PANTHER" id="PTHR23077:SF171">
    <property type="entry name" value="NUCLEAR VALOSIN-CONTAINING PROTEIN-LIKE"/>
    <property type="match status" value="1"/>
</dbReference>
<dbReference type="PROSITE" id="PS00674">
    <property type="entry name" value="AAA"/>
    <property type="match status" value="2"/>
</dbReference>
<dbReference type="SMART" id="SM01072">
    <property type="entry name" value="CDC48_2"/>
    <property type="match status" value="1"/>
</dbReference>
<evidence type="ECO:0000259" key="5">
    <source>
        <dbReference type="SMART" id="SM00382"/>
    </source>
</evidence>
<feature type="domain" description="AAA+ ATPase" evidence="5">
    <location>
        <begin position="243"/>
        <end position="379"/>
    </location>
</feature>
<dbReference type="NCBIfam" id="TIGR01243">
    <property type="entry name" value="CDC48"/>
    <property type="match status" value="1"/>
</dbReference>
<name>Q0W5A5_METAR</name>
<keyword evidence="2" id="KW-0677">Repeat</keyword>
<dbReference type="InterPro" id="IPR003959">
    <property type="entry name" value="ATPase_AAA_core"/>
</dbReference>
<keyword evidence="8" id="KW-0131">Cell cycle</keyword>
<dbReference type="SUPFAM" id="SSF50692">
    <property type="entry name" value="ADC-like"/>
    <property type="match status" value="1"/>
</dbReference>
<dbReference type="eggNOG" id="arCOG01308">
    <property type="taxonomic scope" value="Archaea"/>
</dbReference>
<dbReference type="InterPro" id="IPR003960">
    <property type="entry name" value="ATPase_AAA_CS"/>
</dbReference>
<keyword evidence="3" id="KW-0547">Nucleotide-binding</keyword>
<dbReference type="Gene3D" id="3.40.50.300">
    <property type="entry name" value="P-loop containing nucleotide triphosphate hydrolases"/>
    <property type="match status" value="2"/>
</dbReference>
<dbReference type="InterPro" id="IPR003338">
    <property type="entry name" value="CDC4_N-term_subdom"/>
</dbReference>
<dbReference type="GO" id="GO:0005524">
    <property type="term" value="F:ATP binding"/>
    <property type="evidence" value="ECO:0007669"/>
    <property type="project" value="UniProtKB-KW"/>
</dbReference>
<dbReference type="InterPro" id="IPR029067">
    <property type="entry name" value="CDC48_domain_2-like_sf"/>
</dbReference>
<dbReference type="GO" id="GO:0051301">
    <property type="term" value="P:cell division"/>
    <property type="evidence" value="ECO:0007669"/>
    <property type="project" value="UniProtKB-KW"/>
</dbReference>
<dbReference type="InterPro" id="IPR027417">
    <property type="entry name" value="P-loop_NTPase"/>
</dbReference>
<evidence type="ECO:0000259" key="7">
    <source>
        <dbReference type="SMART" id="SM01073"/>
    </source>
</evidence>
<feature type="domain" description="CDC48 N-terminal subdomain" evidence="7">
    <location>
        <begin position="10"/>
        <end position="94"/>
    </location>
</feature>
<dbReference type="Gene3D" id="3.10.330.10">
    <property type="match status" value="1"/>
</dbReference>
<dbReference type="GO" id="GO:0005737">
    <property type="term" value="C:cytoplasm"/>
    <property type="evidence" value="ECO:0007669"/>
    <property type="project" value="UniProtKB-ARBA"/>
</dbReference>
<dbReference type="InterPro" id="IPR009010">
    <property type="entry name" value="Asp_de-COase-like_dom_sf"/>
</dbReference>
<dbReference type="SUPFAM" id="SSF54585">
    <property type="entry name" value="Cdc48 domain 2-like"/>
    <property type="match status" value="1"/>
</dbReference>
<evidence type="ECO:0000256" key="3">
    <source>
        <dbReference type="ARBA" id="ARBA00022741"/>
    </source>
</evidence>
<proteinExistence type="inferred from homology"/>
<dbReference type="Gene3D" id="1.10.8.60">
    <property type="match status" value="2"/>
</dbReference>
<dbReference type="STRING" id="351160.RCIX1130"/>
<evidence type="ECO:0000256" key="2">
    <source>
        <dbReference type="ARBA" id="ARBA00022737"/>
    </source>
</evidence>
<organism evidence="8 9">
    <name type="scientific">Methanocella arvoryzae (strain DSM 22066 / NBRC 105507 / MRE50)</name>
    <dbReference type="NCBI Taxonomy" id="351160"/>
    <lineage>
        <taxon>Archaea</taxon>
        <taxon>Methanobacteriati</taxon>
        <taxon>Methanobacteriota</taxon>
        <taxon>Stenosarchaea group</taxon>
        <taxon>Methanomicrobia</taxon>
        <taxon>Methanocellales</taxon>
        <taxon>Methanocellaceae</taxon>
        <taxon>Methanocella</taxon>
    </lineage>
</organism>
<reference evidence="8 9" key="1">
    <citation type="journal article" date="2006" name="Science">
        <title>Genome of rice cluster I archaea -- the key methane producers in the rice rhizosphere.</title>
        <authorList>
            <person name="Erkel C."/>
            <person name="Kube M."/>
            <person name="Reinhardt R."/>
            <person name="Liesack W."/>
        </authorList>
    </citation>
    <scope>NUCLEOTIDE SEQUENCE [LARGE SCALE GENOMIC DNA]</scope>
    <source>
        <strain evidence="9">DSM 22066 / NBRC 105507 / MRE50</strain>
    </source>
</reference>
<keyword evidence="4" id="KW-0067">ATP-binding</keyword>
<dbReference type="SMART" id="SM01073">
    <property type="entry name" value="CDC48_N"/>
    <property type="match status" value="1"/>
</dbReference>
<dbReference type="SMART" id="SM00382">
    <property type="entry name" value="AAA"/>
    <property type="match status" value="2"/>
</dbReference>
<feature type="domain" description="CDC48" evidence="6">
    <location>
        <begin position="110"/>
        <end position="199"/>
    </location>
</feature>
<evidence type="ECO:0000313" key="9">
    <source>
        <dbReference type="Proteomes" id="UP000000663"/>
    </source>
</evidence>
<dbReference type="InterPro" id="IPR005938">
    <property type="entry name" value="AAA_ATPase_CDC48"/>
</dbReference>
<dbReference type="FunFam" id="2.40.40.20:FF:000007">
    <property type="entry name" value="AAA family ATPase"/>
    <property type="match status" value="1"/>
</dbReference>
<dbReference type="FunFam" id="1.10.8.60:FF:000038">
    <property type="entry name" value="spermatogenesis-associated protein 5-like protein 1"/>
    <property type="match status" value="1"/>
</dbReference>
<dbReference type="InterPro" id="IPR003593">
    <property type="entry name" value="AAA+_ATPase"/>
</dbReference>
<dbReference type="Proteomes" id="UP000000663">
    <property type="component" value="Chromosome"/>
</dbReference>
<keyword evidence="9" id="KW-1185">Reference proteome</keyword>
<accession>Q0W5A5</accession>
<dbReference type="Pfam" id="PF00004">
    <property type="entry name" value="AAA"/>
    <property type="match status" value="2"/>
</dbReference>
<dbReference type="Pfam" id="PF02933">
    <property type="entry name" value="CDC48_2"/>
    <property type="match status" value="1"/>
</dbReference>
<dbReference type="FunFam" id="3.40.50.300:FF:000018">
    <property type="entry name" value="Cell division control 48"/>
    <property type="match status" value="1"/>
</dbReference>
<dbReference type="GO" id="GO:0016887">
    <property type="term" value="F:ATP hydrolysis activity"/>
    <property type="evidence" value="ECO:0007669"/>
    <property type="project" value="InterPro"/>
</dbReference>